<gene>
    <name evidence="3" type="ORF">ASJ83_00970</name>
</gene>
<organism evidence="3 4">
    <name type="scientific">Methanocorpusculum parvum</name>
    <dbReference type="NCBI Taxonomy" id="2193"/>
    <lineage>
        <taxon>Archaea</taxon>
        <taxon>Methanobacteriati</taxon>
        <taxon>Methanobacteriota</taxon>
        <taxon>Stenosarchaea group</taxon>
        <taxon>Methanomicrobia</taxon>
        <taxon>Methanomicrobiales</taxon>
        <taxon>Methanocorpusculaceae</taxon>
        <taxon>Methanocorpusculum</taxon>
    </lineage>
</organism>
<feature type="domain" description="DUF4213" evidence="2">
    <location>
        <begin position="8"/>
        <end position="93"/>
    </location>
</feature>
<dbReference type="EMBL" id="LMVO01000034">
    <property type="protein sequence ID" value="PAV08907.1"/>
    <property type="molecule type" value="Genomic_DNA"/>
</dbReference>
<dbReference type="Gene3D" id="3.30.390.100">
    <property type="match status" value="1"/>
</dbReference>
<evidence type="ECO:0000259" key="1">
    <source>
        <dbReference type="Pfam" id="PF04016"/>
    </source>
</evidence>
<proteinExistence type="predicted"/>
<evidence type="ECO:0000259" key="2">
    <source>
        <dbReference type="Pfam" id="PF13938"/>
    </source>
</evidence>
<feature type="domain" description="Putative heavy-metal chelation" evidence="1">
    <location>
        <begin position="104"/>
        <end position="236"/>
    </location>
</feature>
<evidence type="ECO:0000313" key="3">
    <source>
        <dbReference type="EMBL" id="PAV08907.1"/>
    </source>
</evidence>
<dbReference type="Proteomes" id="UP000243820">
    <property type="component" value="Unassembled WGS sequence"/>
</dbReference>
<keyword evidence="4" id="KW-1185">Reference proteome</keyword>
<accession>A0AAX0Q6K4</accession>
<protein>
    <recommendedName>
        <fullName evidence="5">DUF364 domain-containing protein</fullName>
    </recommendedName>
</protein>
<dbReference type="InterPro" id="IPR007161">
    <property type="entry name" value="DUF364"/>
</dbReference>
<name>A0AAX0Q6K4_9EURY</name>
<dbReference type="Pfam" id="PF13938">
    <property type="entry name" value="DUF4213"/>
    <property type="match status" value="1"/>
</dbReference>
<comment type="caution">
    <text evidence="3">The sequence shown here is derived from an EMBL/GenBank/DDBJ whole genome shotgun (WGS) entry which is preliminary data.</text>
</comment>
<dbReference type="RefSeq" id="WP_095642358.1">
    <property type="nucleotide sequence ID" value="NZ_LMVO01000034.1"/>
</dbReference>
<dbReference type="AlphaFoldDB" id="A0AAX0Q6K4"/>
<reference evidence="3 4" key="1">
    <citation type="journal article" date="2017" name="BMC Genomics">
        <title>Genomic analysis of methanogenic archaea reveals a shift towards energy conservation.</title>
        <authorList>
            <person name="Gilmore S.P."/>
            <person name="Henske J.K."/>
            <person name="Sexton J.A."/>
            <person name="Solomon K.V."/>
            <person name="Seppala S."/>
            <person name="Yoo J.I."/>
            <person name="Huyett L.M."/>
            <person name="Pressman A."/>
            <person name="Cogan J.Z."/>
            <person name="Kivenson V."/>
            <person name="Peng X."/>
            <person name="Tan Y."/>
            <person name="Valentine D.L."/>
            <person name="O'Malley M.A."/>
        </authorList>
    </citation>
    <scope>NUCLEOTIDE SEQUENCE [LARGE SCALE GENOMIC DNA]</scope>
    <source>
        <strain evidence="3 4">XII</strain>
    </source>
</reference>
<evidence type="ECO:0000313" key="4">
    <source>
        <dbReference type="Proteomes" id="UP000243820"/>
    </source>
</evidence>
<dbReference type="Pfam" id="PF04016">
    <property type="entry name" value="DUF364"/>
    <property type="match status" value="1"/>
</dbReference>
<dbReference type="SUPFAM" id="SSF159713">
    <property type="entry name" value="Dhaf3308-like"/>
    <property type="match status" value="1"/>
</dbReference>
<dbReference type="InterPro" id="IPR025251">
    <property type="entry name" value="DUF4213"/>
</dbReference>
<sequence length="249" mass="26259">MSKNSIIEDLLADLPEKPVPVRSVCIGAHWTAVCSTHCGLAATIIGEEVHDHTIVVRDAGHLHEKSAQELAGYALSKNPLEAGIGVAAINSLLEVNEQNAAEINAADLLMEKGAGKTVALVGHFPFIQKLRERVGNLQVLEIHPGEDEYPKEAAAEIIPRADVVGITGSSLVNHTMDGLLDLCDPNALVIVLGPTTPLSPVMFEHGADIIAGSRVIDGKSVLAAVGQGASFKQITGVKLLAFTNPEKRI</sequence>
<dbReference type="Gene3D" id="3.40.50.11590">
    <property type="match status" value="1"/>
</dbReference>
<evidence type="ECO:0008006" key="5">
    <source>
        <dbReference type="Google" id="ProtNLM"/>
    </source>
</evidence>